<accession>A0AA88SKR3</accession>
<reference evidence="2" key="1">
    <citation type="submission" date="2023-07" db="EMBL/GenBank/DDBJ databases">
        <title>Chromosome-level Genome Assembly of Striped Snakehead (Channa striata).</title>
        <authorList>
            <person name="Liu H."/>
        </authorList>
    </citation>
    <scope>NUCLEOTIDE SEQUENCE</scope>
    <source>
        <strain evidence="2">Gz</strain>
        <tissue evidence="2">Muscle</tissue>
    </source>
</reference>
<feature type="region of interest" description="Disordered" evidence="1">
    <location>
        <begin position="26"/>
        <end position="95"/>
    </location>
</feature>
<dbReference type="EMBL" id="JAUPFM010000010">
    <property type="protein sequence ID" value="KAK2840044.1"/>
    <property type="molecule type" value="Genomic_DNA"/>
</dbReference>
<feature type="region of interest" description="Disordered" evidence="1">
    <location>
        <begin position="145"/>
        <end position="209"/>
    </location>
</feature>
<name>A0AA88SKR3_CHASR</name>
<proteinExistence type="predicted"/>
<feature type="compositionally biased region" description="Pro residues" evidence="1">
    <location>
        <begin position="74"/>
        <end position="90"/>
    </location>
</feature>
<evidence type="ECO:0000256" key="1">
    <source>
        <dbReference type="SAM" id="MobiDB-lite"/>
    </source>
</evidence>
<comment type="caution">
    <text evidence="2">The sequence shown here is derived from an EMBL/GenBank/DDBJ whole genome shotgun (WGS) entry which is preliminary data.</text>
</comment>
<dbReference type="Proteomes" id="UP001187415">
    <property type="component" value="Unassembled WGS sequence"/>
</dbReference>
<evidence type="ECO:0000313" key="2">
    <source>
        <dbReference type="EMBL" id="KAK2840044.1"/>
    </source>
</evidence>
<gene>
    <name evidence="2" type="ORF">Q5P01_013784</name>
</gene>
<dbReference type="AlphaFoldDB" id="A0AA88SKR3"/>
<sequence length="266" mass="28367">MCSLWASRSRGATIIVRTPLSVSVATAHRGQKEGQDRVVQPGKRGAFSPGSAEEEEVKDGGGEDTGTACARSYTPPPPPLPSPPPPPPSPSAASFFSSASMLRQPHEAFGIEPKPLNTAAIFPAAEHHVKRTKAAVERTVSRRGLKGHGWDYSTTLGGQGFPHGTPGPASGGSSRGANKNLSSASLGDSRWEVSRGTQETGGDVSLRRSAERRCTRGVFGKHVYIHVLQNKYGSVKIYIPESDTDKKQNTVTHVWHTDTFPASNHL</sequence>
<evidence type="ECO:0000313" key="3">
    <source>
        <dbReference type="Proteomes" id="UP001187415"/>
    </source>
</evidence>
<protein>
    <submittedName>
        <fullName evidence="2">Uncharacterized protein</fullName>
    </submittedName>
</protein>
<feature type="compositionally biased region" description="Polar residues" evidence="1">
    <location>
        <begin position="177"/>
        <end position="186"/>
    </location>
</feature>
<organism evidence="2 3">
    <name type="scientific">Channa striata</name>
    <name type="common">Snakehead murrel</name>
    <name type="synonym">Ophicephalus striatus</name>
    <dbReference type="NCBI Taxonomy" id="64152"/>
    <lineage>
        <taxon>Eukaryota</taxon>
        <taxon>Metazoa</taxon>
        <taxon>Chordata</taxon>
        <taxon>Craniata</taxon>
        <taxon>Vertebrata</taxon>
        <taxon>Euteleostomi</taxon>
        <taxon>Actinopterygii</taxon>
        <taxon>Neopterygii</taxon>
        <taxon>Teleostei</taxon>
        <taxon>Neoteleostei</taxon>
        <taxon>Acanthomorphata</taxon>
        <taxon>Anabantaria</taxon>
        <taxon>Anabantiformes</taxon>
        <taxon>Channoidei</taxon>
        <taxon>Channidae</taxon>
        <taxon>Channa</taxon>
    </lineage>
</organism>
<keyword evidence="3" id="KW-1185">Reference proteome</keyword>